<evidence type="ECO:0000256" key="2">
    <source>
        <dbReference type="PROSITE-ProRule" id="PRU00708"/>
    </source>
</evidence>
<reference evidence="4" key="2">
    <citation type="submission" date="2021-05" db="UniProtKB">
        <authorList>
            <consortium name="EnsemblPlants"/>
        </authorList>
    </citation>
    <scope>IDENTIFICATION</scope>
    <source>
        <strain evidence="4">subsp. malaccensis</strain>
    </source>
</reference>
<evidence type="ECO:0000313" key="3">
    <source>
        <dbReference type="EMBL" id="CAG1864905.1"/>
    </source>
</evidence>
<dbReference type="InParanoid" id="A0A804L916"/>
<dbReference type="PROSITE" id="PS51375">
    <property type="entry name" value="PPR"/>
    <property type="match status" value="1"/>
</dbReference>
<protein>
    <submittedName>
        <fullName evidence="3">(wild Malaysian banana) hypothetical protein</fullName>
    </submittedName>
</protein>
<keyword evidence="5" id="KW-1185">Reference proteome</keyword>
<dbReference type="OMA" id="YAYNEYT"/>
<feature type="repeat" description="PPR" evidence="2">
    <location>
        <begin position="23"/>
        <end position="57"/>
    </location>
</feature>
<dbReference type="GO" id="GO:0003723">
    <property type="term" value="F:RNA binding"/>
    <property type="evidence" value="ECO:0007669"/>
    <property type="project" value="InterPro"/>
</dbReference>
<dbReference type="NCBIfam" id="TIGR00756">
    <property type="entry name" value="PPR"/>
    <property type="match status" value="1"/>
</dbReference>
<sequence>MYLKCKDMEHACLLVFDLLTNRDQVSYTSMIAGNGIQGEGTVSLKLFNQMIDSGIKPDHINMVAVLSACSHSGTCVPGS</sequence>
<name>A0A804L916_MUSAM</name>
<organism evidence="4 5">
    <name type="scientific">Musa acuminata subsp. malaccensis</name>
    <name type="common">Wild banana</name>
    <name type="synonym">Musa malaccensis</name>
    <dbReference type="NCBI Taxonomy" id="214687"/>
    <lineage>
        <taxon>Eukaryota</taxon>
        <taxon>Viridiplantae</taxon>
        <taxon>Streptophyta</taxon>
        <taxon>Embryophyta</taxon>
        <taxon>Tracheophyta</taxon>
        <taxon>Spermatophyta</taxon>
        <taxon>Magnoliopsida</taxon>
        <taxon>Liliopsida</taxon>
        <taxon>Zingiberales</taxon>
        <taxon>Musaceae</taxon>
        <taxon>Musa</taxon>
    </lineage>
</organism>
<dbReference type="Gramene" id="Ma11_t17860.1">
    <property type="protein sequence ID" value="Ma11_p17860.1"/>
    <property type="gene ID" value="Ma11_g17860"/>
</dbReference>
<evidence type="ECO:0000256" key="1">
    <source>
        <dbReference type="ARBA" id="ARBA00022737"/>
    </source>
</evidence>
<proteinExistence type="predicted"/>
<dbReference type="PANTHER" id="PTHR47926">
    <property type="entry name" value="PENTATRICOPEPTIDE REPEAT-CONTAINING PROTEIN"/>
    <property type="match status" value="1"/>
</dbReference>
<dbReference type="Gene3D" id="1.25.40.10">
    <property type="entry name" value="Tetratricopeptide repeat domain"/>
    <property type="match status" value="1"/>
</dbReference>
<dbReference type="InterPro" id="IPR011990">
    <property type="entry name" value="TPR-like_helical_dom_sf"/>
</dbReference>
<gene>
    <name evidence="3" type="ORF">GSMUA_07230.1</name>
</gene>
<dbReference type="EMBL" id="HG996475">
    <property type="protein sequence ID" value="CAG1864905.1"/>
    <property type="molecule type" value="Genomic_DNA"/>
</dbReference>
<dbReference type="AlphaFoldDB" id="A0A804L916"/>
<dbReference type="EnsemblPlants" id="Ma11_t17860.1">
    <property type="protein sequence ID" value="Ma11_p17860.1"/>
    <property type="gene ID" value="Ma11_g17860"/>
</dbReference>
<accession>A0A804L916</accession>
<dbReference type="PANTHER" id="PTHR47926:SF375">
    <property type="entry name" value="PENTATRICOPEPTIDE REPEAT-CONTAINING PROTEIN"/>
    <property type="match status" value="1"/>
</dbReference>
<dbReference type="GO" id="GO:0009451">
    <property type="term" value="P:RNA modification"/>
    <property type="evidence" value="ECO:0007669"/>
    <property type="project" value="InterPro"/>
</dbReference>
<dbReference type="InterPro" id="IPR046960">
    <property type="entry name" value="PPR_At4g14850-like_plant"/>
</dbReference>
<evidence type="ECO:0000313" key="5">
    <source>
        <dbReference type="Proteomes" id="UP000012960"/>
    </source>
</evidence>
<evidence type="ECO:0000313" key="4">
    <source>
        <dbReference type="EnsemblPlants" id="Ma11_p17860.1"/>
    </source>
</evidence>
<dbReference type="Proteomes" id="UP000012960">
    <property type="component" value="Unplaced"/>
</dbReference>
<dbReference type="Pfam" id="PF01535">
    <property type="entry name" value="PPR"/>
    <property type="match status" value="1"/>
</dbReference>
<keyword evidence="1" id="KW-0677">Repeat</keyword>
<dbReference type="InterPro" id="IPR002885">
    <property type="entry name" value="PPR_rpt"/>
</dbReference>
<reference evidence="3" key="1">
    <citation type="submission" date="2021-03" db="EMBL/GenBank/DDBJ databases">
        <authorList>
            <consortium name="Genoscope - CEA"/>
            <person name="William W."/>
        </authorList>
    </citation>
    <scope>NUCLEOTIDE SEQUENCE</scope>
    <source>
        <strain evidence="3">Doubled-haploid Pahang</strain>
    </source>
</reference>